<gene>
    <name evidence="4" type="ORF">B0A52_09049</name>
</gene>
<accession>A0A438MTA2</accession>
<evidence type="ECO:0000256" key="1">
    <source>
        <dbReference type="ARBA" id="ARBA00012825"/>
    </source>
</evidence>
<comment type="caution">
    <text evidence="4">The sequence shown here is derived from an EMBL/GenBank/DDBJ whole genome shotgun (WGS) entry which is preliminary data.</text>
</comment>
<dbReference type="Pfam" id="PF17863">
    <property type="entry name" value="AAA_lid_2"/>
    <property type="match status" value="1"/>
</dbReference>
<protein>
    <recommendedName>
        <fullName evidence="1">magnesium chelatase</fullName>
        <ecNumber evidence="1">6.6.1.1</ecNumber>
    </recommendedName>
</protein>
<dbReference type="Gene3D" id="1.10.8.80">
    <property type="entry name" value="Magnesium chelatase subunit I, C-Terminal domain"/>
    <property type="match status" value="1"/>
</dbReference>
<comment type="pathway">
    <text evidence="2">Porphyrin-containing compound metabolism.</text>
</comment>
<organism evidence="4 5">
    <name type="scientific">Exophiala mesophila</name>
    <name type="common">Black yeast-like fungus</name>
    <dbReference type="NCBI Taxonomy" id="212818"/>
    <lineage>
        <taxon>Eukaryota</taxon>
        <taxon>Fungi</taxon>
        <taxon>Dikarya</taxon>
        <taxon>Ascomycota</taxon>
        <taxon>Pezizomycotina</taxon>
        <taxon>Eurotiomycetes</taxon>
        <taxon>Chaetothyriomycetidae</taxon>
        <taxon>Chaetothyriales</taxon>
        <taxon>Herpotrichiellaceae</taxon>
        <taxon>Exophiala</taxon>
    </lineage>
</organism>
<evidence type="ECO:0000313" key="4">
    <source>
        <dbReference type="EMBL" id="RVX66925.1"/>
    </source>
</evidence>
<dbReference type="PANTHER" id="PTHR11603:SF132">
    <property type="entry name" value="C2H2-TYPE DOMAIN-CONTAINING PROTEIN"/>
    <property type="match status" value="1"/>
</dbReference>
<evidence type="ECO:0000256" key="2">
    <source>
        <dbReference type="ARBA" id="ARBA00023444"/>
    </source>
</evidence>
<sequence length="368" mass="41172">MDDVDTLLDRVHDLSDLELAVLLCLIADQHCLIESDDDIQDDVAAELGLIVSDVFKLSYIILERDDLQSVDKFGELILDEHRDFEDTIDGGDSGFDSNSNLHTQIAAINFKGNGSSVASQQKLDTRKVVNVIIAKDFNLASEGIQIQMLELIRSKRVFSRTTVHAAPKEFLFLPLVATSTEDVKLTKHLNDRIFISHRHQLEDGFLHLEELDAHAEEQNFGHTLGPSPSARTEQMLSSRRIDSSMIEYLRDQGHQTTVTTEIRRYLQDIVVFLRMERSVDGGISPFATTQLLSLAKYLAPLHGIHYVTPSLVALAARKVYSHRIVMATPQRERSTQYGTSLVSAQEILEGLDPQKVIDNVLGSVRCPA</sequence>
<proteinExistence type="predicted"/>
<evidence type="ECO:0000259" key="3">
    <source>
        <dbReference type="Pfam" id="PF17863"/>
    </source>
</evidence>
<name>A0A438MTA2_EXOME</name>
<evidence type="ECO:0000313" key="5">
    <source>
        <dbReference type="Proteomes" id="UP000288859"/>
    </source>
</evidence>
<dbReference type="VEuPathDB" id="FungiDB:PV10_04534"/>
<feature type="domain" description="ChlI/MoxR AAA lid" evidence="3">
    <location>
        <begin position="274"/>
        <end position="334"/>
    </location>
</feature>
<reference evidence="4 5" key="1">
    <citation type="submission" date="2017-03" db="EMBL/GenBank/DDBJ databases">
        <title>Genomes of endolithic fungi from Antarctica.</title>
        <authorList>
            <person name="Coleine C."/>
            <person name="Masonjones S."/>
            <person name="Stajich J.E."/>
        </authorList>
    </citation>
    <scope>NUCLEOTIDE SEQUENCE [LARGE SCALE GENOMIC DNA]</scope>
    <source>
        <strain evidence="4 5">CCFEE 6314</strain>
    </source>
</reference>
<dbReference type="Proteomes" id="UP000288859">
    <property type="component" value="Unassembled WGS sequence"/>
</dbReference>
<dbReference type="EMBL" id="NAJM01000054">
    <property type="protein sequence ID" value="RVX66925.1"/>
    <property type="molecule type" value="Genomic_DNA"/>
</dbReference>
<dbReference type="InterPro" id="IPR052041">
    <property type="entry name" value="Nucleic_acid_metab_PIN/TRAM"/>
</dbReference>
<dbReference type="GO" id="GO:0016851">
    <property type="term" value="F:magnesium chelatase activity"/>
    <property type="evidence" value="ECO:0007669"/>
    <property type="project" value="UniProtKB-EC"/>
</dbReference>
<dbReference type="AlphaFoldDB" id="A0A438MTA2"/>
<dbReference type="EC" id="6.6.1.1" evidence="1"/>
<dbReference type="PANTHER" id="PTHR11603">
    <property type="entry name" value="AAA FAMILY ATPASE"/>
    <property type="match status" value="1"/>
</dbReference>
<dbReference type="OrthoDB" id="5582146at2759"/>
<dbReference type="InterPro" id="IPR041628">
    <property type="entry name" value="ChlI/MoxR_AAA_lid"/>
</dbReference>